<keyword evidence="2" id="KW-1185">Reference proteome</keyword>
<proteinExistence type="predicted"/>
<comment type="caution">
    <text evidence="1">The sequence shown here is derived from an EMBL/GenBank/DDBJ whole genome shotgun (WGS) entry which is preliminary data.</text>
</comment>
<dbReference type="EMBL" id="BSNG01000001">
    <property type="protein sequence ID" value="GLQ10950.1"/>
    <property type="molecule type" value="Genomic_DNA"/>
</dbReference>
<reference evidence="1" key="1">
    <citation type="journal article" date="2014" name="Int. J. Syst. Evol. Microbiol.">
        <title>Complete genome of a new Firmicutes species belonging to the dominant human colonic microbiota ('Ruminococcus bicirculans') reveals two chromosomes and a selective capacity to utilize plant glucans.</title>
        <authorList>
            <consortium name="NISC Comparative Sequencing Program"/>
            <person name="Wegmann U."/>
            <person name="Louis P."/>
            <person name="Goesmann A."/>
            <person name="Henrissat B."/>
            <person name="Duncan S.H."/>
            <person name="Flint H.J."/>
        </authorList>
    </citation>
    <scope>NUCLEOTIDE SEQUENCE</scope>
    <source>
        <strain evidence="1">NBRC 103855</strain>
    </source>
</reference>
<reference evidence="1" key="2">
    <citation type="submission" date="2023-01" db="EMBL/GenBank/DDBJ databases">
        <title>Draft genome sequence of Devosia yakushimensis strain NBRC 103855.</title>
        <authorList>
            <person name="Sun Q."/>
            <person name="Mori K."/>
        </authorList>
    </citation>
    <scope>NUCLEOTIDE SEQUENCE</scope>
    <source>
        <strain evidence="1">NBRC 103855</strain>
    </source>
</reference>
<protein>
    <submittedName>
        <fullName evidence="1">Uncharacterized protein</fullName>
    </submittedName>
</protein>
<sequence>MRVGVVQLLLKCTNDPLPGPPLKAEGGTARASGLSAREGVIKATPSANHKRAYMIAD</sequence>
<dbReference type="Proteomes" id="UP001161406">
    <property type="component" value="Unassembled WGS sequence"/>
</dbReference>
<gene>
    <name evidence="1" type="ORF">GCM10007913_28820</name>
</gene>
<accession>A0ABQ5UFS4</accession>
<organism evidence="1 2">
    <name type="scientific">Devosia yakushimensis</name>
    <dbReference type="NCBI Taxonomy" id="470028"/>
    <lineage>
        <taxon>Bacteria</taxon>
        <taxon>Pseudomonadati</taxon>
        <taxon>Pseudomonadota</taxon>
        <taxon>Alphaproteobacteria</taxon>
        <taxon>Hyphomicrobiales</taxon>
        <taxon>Devosiaceae</taxon>
        <taxon>Devosia</taxon>
    </lineage>
</organism>
<evidence type="ECO:0000313" key="1">
    <source>
        <dbReference type="EMBL" id="GLQ10950.1"/>
    </source>
</evidence>
<evidence type="ECO:0000313" key="2">
    <source>
        <dbReference type="Proteomes" id="UP001161406"/>
    </source>
</evidence>
<name>A0ABQ5UFS4_9HYPH</name>